<dbReference type="SUPFAM" id="SSF51306">
    <property type="entry name" value="LexA/Signal peptidase"/>
    <property type="match status" value="1"/>
</dbReference>
<gene>
    <name evidence="10" type="primary">sipT</name>
    <name evidence="11" type="ORF">B9R14_04515</name>
    <name evidence="10" type="ORF">HVS_14750</name>
</gene>
<dbReference type="InterPro" id="IPR000223">
    <property type="entry name" value="Pept_S26A_signal_pept_1"/>
</dbReference>
<evidence type="ECO:0000256" key="5">
    <source>
        <dbReference type="ARBA" id="ARBA00022670"/>
    </source>
</evidence>
<name>A0A2K9EQ91_9FIRM</name>
<comment type="similarity">
    <text evidence="3 8">Belongs to the peptidase S26 family.</text>
</comment>
<dbReference type="PANTHER" id="PTHR43390:SF1">
    <property type="entry name" value="CHLOROPLAST PROCESSING PEPTIDASE"/>
    <property type="match status" value="1"/>
</dbReference>
<dbReference type="NCBIfam" id="TIGR02227">
    <property type="entry name" value="sigpep_I_bact"/>
    <property type="match status" value="1"/>
</dbReference>
<dbReference type="InterPro" id="IPR019756">
    <property type="entry name" value="Pept_S26A_signal_pept_1_Ser-AS"/>
</dbReference>
<dbReference type="PROSITE" id="PS00501">
    <property type="entry name" value="SPASE_I_1"/>
    <property type="match status" value="1"/>
</dbReference>
<dbReference type="CDD" id="cd06530">
    <property type="entry name" value="S26_SPase_I"/>
    <property type="match status" value="1"/>
</dbReference>
<evidence type="ECO:0000259" key="9">
    <source>
        <dbReference type="Pfam" id="PF10502"/>
    </source>
</evidence>
<dbReference type="PANTHER" id="PTHR43390">
    <property type="entry name" value="SIGNAL PEPTIDASE I"/>
    <property type="match status" value="1"/>
</dbReference>
<dbReference type="RefSeq" id="WP_101303478.1">
    <property type="nucleotide sequence ID" value="NZ_CP025197.1"/>
</dbReference>
<keyword evidence="8" id="KW-0472">Membrane</keyword>
<feature type="transmembrane region" description="Helical" evidence="8">
    <location>
        <begin position="12"/>
        <end position="30"/>
    </location>
</feature>
<reference evidence="11 13" key="2">
    <citation type="journal article" date="2018" name="Syst. Appl. Microbiol.">
        <title>Characterization and high-quality draft genome sequence of Herbivorax saccincola A7, an anaerobic, alkaliphilic, thermophilic, cellulolytic, and xylanolytic bacterium.</title>
        <authorList>
            <person name="Aikawa S."/>
            <person name="Baramee S."/>
            <person name="Sermsathanaswadi J."/>
            <person name="Thianheng P."/>
            <person name="Tachaapaikoon C."/>
            <person name="Shikata A."/>
            <person name="Waeonukul R."/>
            <person name="Pason P."/>
            <person name="Ratanakhanokchai K."/>
            <person name="Kosugi A."/>
        </authorList>
    </citation>
    <scope>NUCLEOTIDE SEQUENCE [LARGE SCALE GENOMIC DNA]</scope>
    <source>
        <strain evidence="11 13">A7</strain>
    </source>
</reference>
<dbReference type="InterPro" id="IPR019533">
    <property type="entry name" value="Peptidase_S26"/>
</dbReference>
<protein>
    <recommendedName>
        <fullName evidence="4 8">Signal peptidase I</fullName>
        <ecNumber evidence="4 8">3.4.21.89</ecNumber>
    </recommendedName>
</protein>
<dbReference type="PROSITE" id="PS00761">
    <property type="entry name" value="SPASE_I_3"/>
    <property type="match status" value="1"/>
</dbReference>
<evidence type="ECO:0000313" key="12">
    <source>
        <dbReference type="Proteomes" id="UP000233534"/>
    </source>
</evidence>
<keyword evidence="6 8" id="KW-0378">Hydrolase</keyword>
<dbReference type="GO" id="GO:0006465">
    <property type="term" value="P:signal peptide processing"/>
    <property type="evidence" value="ECO:0007669"/>
    <property type="project" value="InterPro"/>
</dbReference>
<dbReference type="EMBL" id="CP025197">
    <property type="protein sequence ID" value="AUG58801.1"/>
    <property type="molecule type" value="Genomic_DNA"/>
</dbReference>
<dbReference type="Proteomes" id="UP000233534">
    <property type="component" value="Chromosome"/>
</dbReference>
<dbReference type="KEGG" id="hsc:HVS_14750"/>
<dbReference type="InterPro" id="IPR019758">
    <property type="entry name" value="Pept_S26A_signal_pept_1_CS"/>
</dbReference>
<keyword evidence="12" id="KW-1185">Reference proteome</keyword>
<keyword evidence="5 8" id="KW-0645">Protease</keyword>
<keyword evidence="8" id="KW-0812">Transmembrane</keyword>
<dbReference type="Gene3D" id="2.10.109.10">
    <property type="entry name" value="Umud Fragment, subunit A"/>
    <property type="match status" value="1"/>
</dbReference>
<dbReference type="GO" id="GO:0004252">
    <property type="term" value="F:serine-type endopeptidase activity"/>
    <property type="evidence" value="ECO:0007669"/>
    <property type="project" value="InterPro"/>
</dbReference>
<evidence type="ECO:0000256" key="7">
    <source>
        <dbReference type="PIRSR" id="PIRSR600223-1"/>
    </source>
</evidence>
<evidence type="ECO:0000256" key="4">
    <source>
        <dbReference type="ARBA" id="ARBA00013208"/>
    </source>
</evidence>
<dbReference type="OrthoDB" id="9802919at2"/>
<reference evidence="10 12" key="1">
    <citation type="submission" date="2017-12" db="EMBL/GenBank/DDBJ databases">
        <title>Complete genome sequence of Herbivorax saccincola GGR1, a novel Cellulosome-producing hydrolytic bacterium in a thermophilic biogas plant, established by Illumina and Nanopore MinION sequencing.</title>
        <authorList>
            <person name="Pechtl A."/>
            <person name="Ruckert C."/>
            <person name="Koeck D.E."/>
            <person name="Maus I."/>
            <person name="Winkler A."/>
            <person name="Kalinowski J."/>
            <person name="Puhler A."/>
            <person name="Schwarz W.W."/>
            <person name="Zverlov V.V."/>
            <person name="Schluter A."/>
            <person name="Liebl W."/>
        </authorList>
    </citation>
    <scope>NUCLEOTIDE SEQUENCE [LARGE SCALE GENOMIC DNA]</scope>
    <source>
        <strain evidence="10">GGR1</strain>
        <strain evidence="12">SR1</strain>
    </source>
</reference>
<evidence type="ECO:0000256" key="3">
    <source>
        <dbReference type="ARBA" id="ARBA00009370"/>
    </source>
</evidence>
<dbReference type="Proteomes" id="UP000239720">
    <property type="component" value="Unassembled WGS sequence"/>
</dbReference>
<evidence type="ECO:0000256" key="2">
    <source>
        <dbReference type="ARBA" id="ARBA00004401"/>
    </source>
</evidence>
<comment type="subcellular location">
    <subcellularLocation>
        <location evidence="2">Cell membrane</location>
        <topology evidence="2">Single-pass type II membrane protein</topology>
    </subcellularLocation>
    <subcellularLocation>
        <location evidence="8">Membrane</location>
        <topology evidence="8">Single-pass type II membrane protein</topology>
    </subcellularLocation>
</comment>
<comment type="catalytic activity">
    <reaction evidence="1 8">
        <text>Cleavage of hydrophobic, N-terminal signal or leader sequences from secreted and periplasmic proteins.</text>
        <dbReference type="EC" id="3.4.21.89"/>
    </reaction>
</comment>
<feature type="domain" description="Peptidase S26" evidence="9">
    <location>
        <begin position="9"/>
        <end position="187"/>
    </location>
</feature>
<dbReference type="GO" id="GO:0005886">
    <property type="term" value="C:plasma membrane"/>
    <property type="evidence" value="ECO:0007669"/>
    <property type="project" value="UniProtKB-SubCell"/>
</dbReference>
<dbReference type="Pfam" id="PF10502">
    <property type="entry name" value="Peptidase_S26"/>
    <property type="match status" value="1"/>
</dbReference>
<evidence type="ECO:0000256" key="6">
    <source>
        <dbReference type="ARBA" id="ARBA00022801"/>
    </source>
</evidence>
<organism evidence="10 12">
    <name type="scientific">Acetivibrio saccincola</name>
    <dbReference type="NCBI Taxonomy" id="1677857"/>
    <lineage>
        <taxon>Bacteria</taxon>
        <taxon>Bacillati</taxon>
        <taxon>Bacillota</taxon>
        <taxon>Clostridia</taxon>
        <taxon>Eubacteriales</taxon>
        <taxon>Oscillospiraceae</taxon>
        <taxon>Acetivibrio</taxon>
    </lineage>
</organism>
<dbReference type="PRINTS" id="PR00727">
    <property type="entry name" value="LEADERPTASE"/>
</dbReference>
<evidence type="ECO:0000256" key="1">
    <source>
        <dbReference type="ARBA" id="ARBA00000677"/>
    </source>
</evidence>
<evidence type="ECO:0000313" key="11">
    <source>
        <dbReference type="EMBL" id="PQQ66100.1"/>
    </source>
</evidence>
<evidence type="ECO:0000313" key="13">
    <source>
        <dbReference type="Proteomes" id="UP000239720"/>
    </source>
</evidence>
<dbReference type="InterPro" id="IPR036286">
    <property type="entry name" value="LexA/Signal_pep-like_sf"/>
</dbReference>
<proteinExistence type="inferred from homology"/>
<dbReference type="EMBL" id="NEMB01000003">
    <property type="protein sequence ID" value="PQQ66100.1"/>
    <property type="molecule type" value="Genomic_DNA"/>
</dbReference>
<dbReference type="AlphaFoldDB" id="A0A2K9EQ91"/>
<evidence type="ECO:0000256" key="8">
    <source>
        <dbReference type="RuleBase" id="RU362042"/>
    </source>
</evidence>
<dbReference type="EC" id="3.4.21.89" evidence="4 8"/>
<keyword evidence="8" id="KW-1133">Transmembrane helix</keyword>
<feature type="active site" evidence="7">
    <location>
        <position position="109"/>
    </location>
</feature>
<feature type="active site" evidence="7">
    <location>
        <position position="39"/>
    </location>
</feature>
<sequence>MKKVLKEILSWTLHIVIAVVCGLAINIFILQPTQVQGISMESTLTQNDRVIINKLMHTLRQEPDYGDIVVIDSRVHRPRSIKDDIMDSIKYNAISYFFTGEQEEVLWIKRVIGKEGDVLEFKDGKIYRNNELLEEPYINEPMYPSGNWTVTVPEGHVFVMGDNRNHSKDSRAIGAIPLDHVLGKYLFKF</sequence>
<accession>A0A2K9EQ91</accession>
<dbReference type="GO" id="GO:0009003">
    <property type="term" value="F:signal peptidase activity"/>
    <property type="evidence" value="ECO:0007669"/>
    <property type="project" value="UniProtKB-EC"/>
</dbReference>
<evidence type="ECO:0000313" key="10">
    <source>
        <dbReference type="EMBL" id="AUG58801.1"/>
    </source>
</evidence>